<dbReference type="OrthoDB" id="9789227at2"/>
<dbReference type="PANTHER" id="PTHR34933:SF1">
    <property type="entry name" value="FLAGELLAR L-RING PROTEIN"/>
    <property type="match status" value="1"/>
</dbReference>
<dbReference type="PRINTS" id="PR01008">
    <property type="entry name" value="FLGLRINGFLGH"/>
</dbReference>
<feature type="chain" id="PRO_5008864624" description="Flagellar L-ring protein" evidence="9">
    <location>
        <begin position="22"/>
        <end position="242"/>
    </location>
</feature>
<keyword evidence="10" id="KW-0969">Cilium</keyword>
<dbReference type="GO" id="GO:0003774">
    <property type="term" value="F:cytoskeletal motor activity"/>
    <property type="evidence" value="ECO:0007669"/>
    <property type="project" value="InterPro"/>
</dbReference>
<dbReference type="InterPro" id="IPR000527">
    <property type="entry name" value="Flag_Lring"/>
</dbReference>
<dbReference type="PANTHER" id="PTHR34933">
    <property type="entry name" value="FLAGELLAR L-RING PROTEIN"/>
    <property type="match status" value="1"/>
</dbReference>
<dbReference type="HAMAP" id="MF_00415">
    <property type="entry name" value="FlgH"/>
    <property type="match status" value="1"/>
</dbReference>
<dbReference type="AlphaFoldDB" id="A0A126UZY5"/>
<gene>
    <name evidence="7" type="primary">flgH</name>
    <name evidence="10" type="ORF">RC74_06735</name>
</gene>
<proteinExistence type="inferred from homology"/>
<keyword evidence="4 7" id="KW-0472">Membrane</keyword>
<evidence type="ECO:0000256" key="6">
    <source>
        <dbReference type="ARBA" id="ARBA00023237"/>
    </source>
</evidence>
<evidence type="ECO:0000313" key="11">
    <source>
        <dbReference type="Proteomes" id="UP000070371"/>
    </source>
</evidence>
<feature type="compositionally biased region" description="Polar residues" evidence="8">
    <location>
        <begin position="135"/>
        <end position="148"/>
    </location>
</feature>
<accession>A0A126UZY5</accession>
<comment type="similarity">
    <text evidence="2 7">Belongs to the FlgH family.</text>
</comment>
<evidence type="ECO:0000256" key="5">
    <source>
        <dbReference type="ARBA" id="ARBA00023143"/>
    </source>
</evidence>
<keyword evidence="10" id="KW-0282">Flagellum</keyword>
<dbReference type="STRING" id="1579316.RC74_06735"/>
<evidence type="ECO:0000256" key="8">
    <source>
        <dbReference type="SAM" id="MobiDB-lite"/>
    </source>
</evidence>
<keyword evidence="5 7" id="KW-0975">Bacterial flagellum</keyword>
<dbReference type="Pfam" id="PF02107">
    <property type="entry name" value="FlgH"/>
    <property type="match status" value="1"/>
</dbReference>
<evidence type="ECO:0000256" key="2">
    <source>
        <dbReference type="ARBA" id="ARBA00006929"/>
    </source>
</evidence>
<comment type="subcellular location">
    <subcellularLocation>
        <location evidence="7">Cell outer membrane</location>
        <topology evidence="7">Lipid-anchor</topology>
    </subcellularLocation>
    <subcellularLocation>
        <location evidence="7">Bacterial flagellum basal body</location>
    </subcellularLocation>
</comment>
<evidence type="ECO:0000313" key="10">
    <source>
        <dbReference type="EMBL" id="AML51009.1"/>
    </source>
</evidence>
<dbReference type="PROSITE" id="PS51257">
    <property type="entry name" value="PROKAR_LIPOPROTEIN"/>
    <property type="match status" value="1"/>
</dbReference>
<dbReference type="NCBIfam" id="NF001305">
    <property type="entry name" value="PRK00249.1-5"/>
    <property type="match status" value="1"/>
</dbReference>
<feature type="region of interest" description="Disordered" evidence="8">
    <location>
        <begin position="130"/>
        <end position="150"/>
    </location>
</feature>
<evidence type="ECO:0000256" key="4">
    <source>
        <dbReference type="ARBA" id="ARBA00023136"/>
    </source>
</evidence>
<keyword evidence="6 7" id="KW-0998">Cell outer membrane</keyword>
<dbReference type="RefSeq" id="WP_039000268.1">
    <property type="nucleotide sequence ID" value="NZ_CP014327.1"/>
</dbReference>
<dbReference type="Proteomes" id="UP000070371">
    <property type="component" value="Chromosome"/>
</dbReference>
<keyword evidence="10" id="KW-0966">Cell projection</keyword>
<dbReference type="GO" id="GO:0009279">
    <property type="term" value="C:cell outer membrane"/>
    <property type="evidence" value="ECO:0007669"/>
    <property type="project" value="UniProtKB-SubCell"/>
</dbReference>
<dbReference type="GO" id="GO:0009427">
    <property type="term" value="C:bacterial-type flagellum basal body, distal rod, L ring"/>
    <property type="evidence" value="ECO:0007669"/>
    <property type="project" value="InterPro"/>
</dbReference>
<sequence length="242" mass="26548">MKKISIAFLSVAFLFGCQSLSEVGQAPEFTETRGSLEYSSMMSPGFPVSLEPTSRKDAASLWSGEDQSLFSDRRALRRGDILTVVIEIDEKAEISNTSSRDRTGNTSMGIPQFFGIPQRLDEMLPPGASMADAVETNSSTSHQGSGSVRRNEKLTLKVAATVVDVLQNGVFAIKGSQEVRVNFEIRELLVSGYVRPEDISRQNQITYDKIASARISYGGRGQITQVQQPSYGQQINDIILPF</sequence>
<protein>
    <recommendedName>
        <fullName evidence="7">Flagellar L-ring protein</fullName>
    </recommendedName>
    <alternativeName>
        <fullName evidence="7">Basal body L-ring protein</fullName>
    </alternativeName>
</protein>
<dbReference type="EMBL" id="CP014327">
    <property type="protein sequence ID" value="AML51009.1"/>
    <property type="molecule type" value="Genomic_DNA"/>
</dbReference>
<keyword evidence="11" id="KW-1185">Reference proteome</keyword>
<keyword evidence="3 7" id="KW-0732">Signal</keyword>
<name>A0A126UZY5_9RHOB</name>
<comment type="subunit">
    <text evidence="7">The basal body constitutes a major portion of the flagellar organelle and consists of four rings (L,P,S, and M) mounted on a central rod.</text>
</comment>
<evidence type="ECO:0000256" key="9">
    <source>
        <dbReference type="SAM" id="SignalP"/>
    </source>
</evidence>
<evidence type="ECO:0000256" key="3">
    <source>
        <dbReference type="ARBA" id="ARBA00022729"/>
    </source>
</evidence>
<keyword evidence="7" id="KW-0449">Lipoprotein</keyword>
<organism evidence="10 11">
    <name type="scientific">Falsihalocynthiibacter arcticus</name>
    <dbReference type="NCBI Taxonomy" id="1579316"/>
    <lineage>
        <taxon>Bacteria</taxon>
        <taxon>Pseudomonadati</taxon>
        <taxon>Pseudomonadota</taxon>
        <taxon>Alphaproteobacteria</taxon>
        <taxon>Rhodobacterales</taxon>
        <taxon>Roseobacteraceae</taxon>
        <taxon>Falsihalocynthiibacter</taxon>
    </lineage>
</organism>
<comment type="function">
    <text evidence="1 7">Assembles around the rod to form the L-ring and probably protects the motor/basal body from shearing forces during rotation.</text>
</comment>
<dbReference type="KEGG" id="hat:RC74_06735"/>
<dbReference type="GO" id="GO:0071973">
    <property type="term" value="P:bacterial-type flagellum-dependent cell motility"/>
    <property type="evidence" value="ECO:0007669"/>
    <property type="project" value="InterPro"/>
</dbReference>
<reference evidence="10 11" key="1">
    <citation type="submission" date="2016-02" db="EMBL/GenBank/DDBJ databases">
        <title>Complete genome sequence of Halocynthiibacter arcticus PAMC 20958t from arctic marine sediment.</title>
        <authorList>
            <person name="Lee Y.M."/>
            <person name="Baek K."/>
            <person name="Lee H.K."/>
            <person name="Shin S.C."/>
        </authorList>
    </citation>
    <scope>NUCLEOTIDE SEQUENCE [LARGE SCALE GENOMIC DNA]</scope>
    <source>
        <strain evidence="10">PAMC 20958</strain>
    </source>
</reference>
<evidence type="ECO:0000256" key="7">
    <source>
        <dbReference type="HAMAP-Rule" id="MF_00415"/>
    </source>
</evidence>
<feature type="signal peptide" evidence="9">
    <location>
        <begin position="1"/>
        <end position="21"/>
    </location>
</feature>
<evidence type="ECO:0000256" key="1">
    <source>
        <dbReference type="ARBA" id="ARBA00002591"/>
    </source>
</evidence>